<comment type="caution">
    <text evidence="2">The sequence shown here is derived from an EMBL/GenBank/DDBJ whole genome shotgun (WGS) entry which is preliminary data.</text>
</comment>
<accession>A0A086J4N5</accession>
<name>A0A086J4N5_NEMA1</name>
<keyword evidence="3" id="KW-1185">Reference proteome</keyword>
<feature type="compositionally biased region" description="Basic and acidic residues" evidence="1">
    <location>
        <begin position="124"/>
        <end position="157"/>
    </location>
</feature>
<organism evidence="2 3">
    <name type="scientific">Nematocida ausubeli (strain ATCC PRA-371 / ERTm2)</name>
    <name type="common">Nematode killer fungus</name>
    <dbReference type="NCBI Taxonomy" id="1913371"/>
    <lineage>
        <taxon>Eukaryota</taxon>
        <taxon>Fungi</taxon>
        <taxon>Fungi incertae sedis</taxon>
        <taxon>Microsporidia</taxon>
        <taxon>Nematocida</taxon>
    </lineage>
</organism>
<feature type="region of interest" description="Disordered" evidence="1">
    <location>
        <begin position="102"/>
        <end position="186"/>
    </location>
</feature>
<dbReference type="GeneID" id="77675151"/>
<feature type="compositionally biased region" description="Polar residues" evidence="1">
    <location>
        <begin position="220"/>
        <end position="244"/>
    </location>
</feature>
<feature type="compositionally biased region" description="Polar residues" evidence="1">
    <location>
        <begin position="158"/>
        <end position="173"/>
    </location>
</feature>
<evidence type="ECO:0000256" key="1">
    <source>
        <dbReference type="SAM" id="MobiDB-lite"/>
    </source>
</evidence>
<proteinExistence type="predicted"/>
<dbReference type="RefSeq" id="XP_052905658.1">
    <property type="nucleotide sequence ID" value="XM_053047833.1"/>
</dbReference>
<feature type="region of interest" description="Disordered" evidence="1">
    <location>
        <begin position="562"/>
        <end position="682"/>
    </location>
</feature>
<reference evidence="2 3" key="1">
    <citation type="journal article" date="2014" name="Genome Announc.">
        <title>Genome Sequence of the Microsporidian Species Nematocida sp1 Strain ERTm6 (ATCC PRA-372).</title>
        <authorList>
            <person name="Bakowski M.A."/>
            <person name="Priest M."/>
            <person name="Young S."/>
            <person name="Cuomo C.A."/>
            <person name="Troemel E.R."/>
        </authorList>
    </citation>
    <scope>NUCLEOTIDE SEQUENCE [LARGE SCALE GENOMIC DNA]</scope>
    <source>
        <strain evidence="2 3">ERTm6</strain>
    </source>
</reference>
<feature type="compositionally biased region" description="Low complexity" evidence="1">
    <location>
        <begin position="635"/>
        <end position="651"/>
    </location>
</feature>
<gene>
    <name evidence="2" type="ORF">NESG_00178</name>
</gene>
<dbReference type="AlphaFoldDB" id="A0A086J4N5"/>
<dbReference type="Proteomes" id="UP000054524">
    <property type="component" value="Unassembled WGS sequence"/>
</dbReference>
<dbReference type="EMBL" id="AKIJ01000001">
    <property type="protein sequence ID" value="KFG27103.1"/>
    <property type="molecule type" value="Genomic_DNA"/>
</dbReference>
<feature type="compositionally biased region" description="Low complexity" evidence="1">
    <location>
        <begin position="664"/>
        <end position="682"/>
    </location>
</feature>
<feature type="region of interest" description="Disordered" evidence="1">
    <location>
        <begin position="33"/>
        <end position="52"/>
    </location>
</feature>
<evidence type="ECO:0000313" key="2">
    <source>
        <dbReference type="EMBL" id="KFG27103.1"/>
    </source>
</evidence>
<dbReference type="HOGENOM" id="CLU_403368_0_0_1"/>
<protein>
    <submittedName>
        <fullName evidence="2">Uncharacterized protein</fullName>
    </submittedName>
</protein>
<feature type="region of interest" description="Disordered" evidence="1">
    <location>
        <begin position="212"/>
        <end position="244"/>
    </location>
</feature>
<feature type="compositionally biased region" description="Polar residues" evidence="1">
    <location>
        <begin position="602"/>
        <end position="619"/>
    </location>
</feature>
<sequence length="682" mass="78495">MLILSVLHAEHDRDHHRHPSRLGIDDSRHASRWASEHHRHNSNLPRNEEEEFNEDRASDMHGPYMRECLPEEVIKRLQTHIRQEGTLSNLHRSKDHCIQSYFTERAAHPHGRGSVYPRHRRRVRSPDSEPYREGYNHRHGDGEDMVCKYPSRKDHNGRCTSPSDRNSDENSSYRPPHDNDAPPTISYSMRDILNKVQDKYESLPQTVLNNVKNKFMGPKSPQSQYDAEPDMQNTSGSNNFNSYPNNGSGYTSDRYEDTASGPMYCSLRSNKIVPYIVSYGPPDEKKMRKFSNFPKQGVPSEDKNSNNPLKKLNVTDTILVSPLTLSALSDMVTQAQRETTSTQITHISISDIPIIRVSEEHLLHPMCTEGTLCLLDNKCMYTSSEQCESKNICAPPTVKSFIKSIPHSGRYEKTPLIVYNAQKQEFSIEKIFVRNQKVTPHNIEYTSIETSLLENSPVSESTIKTIQSAIMEAQGYSRGRERPPQNIFLIESNNTRGFIIFLIIKQILEDSEHHQISEQVKAQMRDVYMQIFRNEIRVDQVSNVVMKDIDMVISVLNTANPTQGQYFNRDRYNPNPPYSGHSGDYPQNNDPNRPSHGGYYPNGSQMQNSPGRNDYNQDSGPHEYNRNQYYDSHRNNSANNGYNPNNDYRNNQESPNSYRPAGDYNQNNNYSPNNYNHNGYNR</sequence>
<evidence type="ECO:0000313" key="3">
    <source>
        <dbReference type="Proteomes" id="UP000054524"/>
    </source>
</evidence>